<sequence>MTDNAPAEQAASNSLGLDLEALKIKDDLDSGSADAKDESASKEDTTKSPEGSADAKGEGDAKDESAIKKDAKEKKKPYVNPDRVKTGGTQREKLSEEELKERMVRIREQNQKIKQRRQDVQADEDEYKKKQEAERAKLAKAKKVQENVDKAREQNARRKLDKIQSREWDSGKPARSEWNKPKRDEPGEDSERKPQQSIGIRGAVRGGGRGGGRGRGGGGGLTSPTSEKKEQDATLTATTSTETPAPAETTPASA</sequence>
<gene>
    <name evidence="2" type="ORF">K466DRAFT_642986</name>
</gene>
<reference evidence="2 3" key="1">
    <citation type="journal article" date="2019" name="Nat. Ecol. Evol.">
        <title>Megaphylogeny resolves global patterns of mushroom evolution.</title>
        <authorList>
            <person name="Varga T."/>
            <person name="Krizsan K."/>
            <person name="Foldi C."/>
            <person name="Dima B."/>
            <person name="Sanchez-Garcia M."/>
            <person name="Sanchez-Ramirez S."/>
            <person name="Szollosi G.J."/>
            <person name="Szarkandi J.G."/>
            <person name="Papp V."/>
            <person name="Albert L."/>
            <person name="Andreopoulos W."/>
            <person name="Angelini C."/>
            <person name="Antonin V."/>
            <person name="Barry K.W."/>
            <person name="Bougher N.L."/>
            <person name="Buchanan P."/>
            <person name="Buyck B."/>
            <person name="Bense V."/>
            <person name="Catcheside P."/>
            <person name="Chovatia M."/>
            <person name="Cooper J."/>
            <person name="Damon W."/>
            <person name="Desjardin D."/>
            <person name="Finy P."/>
            <person name="Geml J."/>
            <person name="Haridas S."/>
            <person name="Hughes K."/>
            <person name="Justo A."/>
            <person name="Karasinski D."/>
            <person name="Kautmanova I."/>
            <person name="Kiss B."/>
            <person name="Kocsube S."/>
            <person name="Kotiranta H."/>
            <person name="LaButti K.M."/>
            <person name="Lechner B.E."/>
            <person name="Liimatainen K."/>
            <person name="Lipzen A."/>
            <person name="Lukacs Z."/>
            <person name="Mihaltcheva S."/>
            <person name="Morgado L.N."/>
            <person name="Niskanen T."/>
            <person name="Noordeloos M.E."/>
            <person name="Ohm R.A."/>
            <person name="Ortiz-Santana B."/>
            <person name="Ovrebo C."/>
            <person name="Racz N."/>
            <person name="Riley R."/>
            <person name="Savchenko A."/>
            <person name="Shiryaev A."/>
            <person name="Soop K."/>
            <person name="Spirin V."/>
            <person name="Szebenyi C."/>
            <person name="Tomsovsky M."/>
            <person name="Tulloss R.E."/>
            <person name="Uehling J."/>
            <person name="Grigoriev I.V."/>
            <person name="Vagvolgyi C."/>
            <person name="Papp T."/>
            <person name="Martin F.M."/>
            <person name="Miettinen O."/>
            <person name="Hibbett D.S."/>
            <person name="Nagy L.G."/>
        </authorList>
    </citation>
    <scope>NUCLEOTIDE SEQUENCE [LARGE SCALE GENOMIC DNA]</scope>
    <source>
        <strain evidence="2 3">HHB13444</strain>
    </source>
</reference>
<feature type="compositionally biased region" description="Basic and acidic residues" evidence="1">
    <location>
        <begin position="28"/>
        <end position="73"/>
    </location>
</feature>
<feature type="compositionally biased region" description="Gly residues" evidence="1">
    <location>
        <begin position="204"/>
        <end position="221"/>
    </location>
</feature>
<dbReference type="AlphaFoldDB" id="A0A5C3PWS5"/>
<name>A0A5C3PWS5_9APHY</name>
<feature type="compositionally biased region" description="Low complexity" evidence="1">
    <location>
        <begin position="233"/>
        <end position="254"/>
    </location>
</feature>
<feature type="region of interest" description="Disordered" evidence="1">
    <location>
        <begin position="28"/>
        <end position="254"/>
    </location>
</feature>
<dbReference type="STRING" id="1314778.A0A5C3PWS5"/>
<dbReference type="Proteomes" id="UP000308197">
    <property type="component" value="Unassembled WGS sequence"/>
</dbReference>
<keyword evidence="3" id="KW-1185">Reference proteome</keyword>
<evidence type="ECO:0000256" key="1">
    <source>
        <dbReference type="SAM" id="MobiDB-lite"/>
    </source>
</evidence>
<proteinExistence type="predicted"/>
<dbReference type="InParanoid" id="A0A5C3PWS5"/>
<dbReference type="EMBL" id="ML210986">
    <property type="protein sequence ID" value="TFK93179.1"/>
    <property type="molecule type" value="Genomic_DNA"/>
</dbReference>
<evidence type="ECO:0000313" key="3">
    <source>
        <dbReference type="Proteomes" id="UP000308197"/>
    </source>
</evidence>
<organism evidence="2 3">
    <name type="scientific">Polyporus arcularius HHB13444</name>
    <dbReference type="NCBI Taxonomy" id="1314778"/>
    <lineage>
        <taxon>Eukaryota</taxon>
        <taxon>Fungi</taxon>
        <taxon>Dikarya</taxon>
        <taxon>Basidiomycota</taxon>
        <taxon>Agaricomycotina</taxon>
        <taxon>Agaricomycetes</taxon>
        <taxon>Polyporales</taxon>
        <taxon>Polyporaceae</taxon>
        <taxon>Polyporus</taxon>
    </lineage>
</organism>
<evidence type="ECO:0000313" key="2">
    <source>
        <dbReference type="EMBL" id="TFK93179.1"/>
    </source>
</evidence>
<feature type="compositionally biased region" description="Basic and acidic residues" evidence="1">
    <location>
        <begin position="82"/>
        <end position="194"/>
    </location>
</feature>
<protein>
    <submittedName>
        <fullName evidence="2">Uncharacterized protein</fullName>
    </submittedName>
</protein>
<accession>A0A5C3PWS5</accession>